<reference evidence="2" key="1">
    <citation type="submission" date="2020-11" db="EMBL/GenBank/DDBJ databases">
        <authorList>
            <consortium name="DOE Joint Genome Institute"/>
            <person name="Ahrendt S."/>
            <person name="Riley R."/>
            <person name="Andreopoulos W."/>
            <person name="Labutti K."/>
            <person name="Pangilinan J."/>
            <person name="Ruiz-Duenas F.J."/>
            <person name="Barrasa J.M."/>
            <person name="Sanchez-Garcia M."/>
            <person name="Camarero S."/>
            <person name="Miyauchi S."/>
            <person name="Serrano A."/>
            <person name="Linde D."/>
            <person name="Babiker R."/>
            <person name="Drula E."/>
            <person name="Ayuso-Fernandez I."/>
            <person name="Pacheco R."/>
            <person name="Padilla G."/>
            <person name="Ferreira P."/>
            <person name="Barriuso J."/>
            <person name="Kellner H."/>
            <person name="Castanera R."/>
            <person name="Alfaro M."/>
            <person name="Ramirez L."/>
            <person name="Pisabarro A.G."/>
            <person name="Kuo A."/>
            <person name="Tritt A."/>
            <person name="Lipzen A."/>
            <person name="He G."/>
            <person name="Yan M."/>
            <person name="Ng V."/>
            <person name="Cullen D."/>
            <person name="Martin F."/>
            <person name="Rosso M.-N."/>
            <person name="Henrissat B."/>
            <person name="Hibbett D."/>
            <person name="Martinez A.T."/>
            <person name="Grigoriev I.V."/>
        </authorList>
    </citation>
    <scope>NUCLEOTIDE SEQUENCE</scope>
    <source>
        <strain evidence="2">AH 40177</strain>
    </source>
</reference>
<dbReference type="Proteomes" id="UP000772434">
    <property type="component" value="Unassembled WGS sequence"/>
</dbReference>
<proteinExistence type="predicted"/>
<gene>
    <name evidence="2" type="ORF">BDP27DRAFT_1324662</name>
</gene>
<protein>
    <recommendedName>
        <fullName evidence="1">DUF6593 domain-containing protein</fullName>
    </recommendedName>
</protein>
<name>A0A9P5U7E2_9AGAR</name>
<accession>A0A9P5U7E2</accession>
<keyword evidence="3" id="KW-1185">Reference proteome</keyword>
<evidence type="ECO:0000313" key="2">
    <source>
        <dbReference type="EMBL" id="KAF9069825.1"/>
    </source>
</evidence>
<evidence type="ECO:0000259" key="1">
    <source>
        <dbReference type="Pfam" id="PF20236"/>
    </source>
</evidence>
<evidence type="ECO:0000313" key="3">
    <source>
        <dbReference type="Proteomes" id="UP000772434"/>
    </source>
</evidence>
<feature type="domain" description="DUF6593" evidence="1">
    <location>
        <begin position="14"/>
        <end position="165"/>
    </location>
</feature>
<organism evidence="2 3">
    <name type="scientific">Rhodocollybia butyracea</name>
    <dbReference type="NCBI Taxonomy" id="206335"/>
    <lineage>
        <taxon>Eukaryota</taxon>
        <taxon>Fungi</taxon>
        <taxon>Dikarya</taxon>
        <taxon>Basidiomycota</taxon>
        <taxon>Agaricomycotina</taxon>
        <taxon>Agaricomycetes</taxon>
        <taxon>Agaricomycetidae</taxon>
        <taxon>Agaricales</taxon>
        <taxon>Marasmiineae</taxon>
        <taxon>Omphalotaceae</taxon>
        <taxon>Rhodocollybia</taxon>
    </lineage>
</organism>
<dbReference type="Pfam" id="PF20236">
    <property type="entry name" value="DUF6593"/>
    <property type="match status" value="1"/>
</dbReference>
<comment type="caution">
    <text evidence="2">The sequence shown here is derived from an EMBL/GenBank/DDBJ whole genome shotgun (WGS) entry which is preliminary data.</text>
</comment>
<dbReference type="AlphaFoldDB" id="A0A9P5U7E2"/>
<dbReference type="InterPro" id="IPR046528">
    <property type="entry name" value="DUF6593"/>
</dbReference>
<dbReference type="OrthoDB" id="3183898at2759"/>
<sequence>MGEQPYDLFFTGKDDPRSCAIIGEDIKPVFYSFETFDRDLTLNTRTMVTRGKDVIASLEWSPGNHLGMVVFSNARRVPMSHLILPGSTNNARNFVSSSDGRRYEWRRCYPDTTAYDLFLLPNNAQIAAFRRMNTQTVVGPSHALLQYQFTNDHLLLEALLSLCLFRWIDRHGM</sequence>
<dbReference type="EMBL" id="JADNRY010000046">
    <property type="protein sequence ID" value="KAF9069825.1"/>
    <property type="molecule type" value="Genomic_DNA"/>
</dbReference>